<name>A0A7R9KR84_9ACAR</name>
<dbReference type="PROSITE" id="PS50102">
    <property type="entry name" value="RRM"/>
    <property type="match status" value="1"/>
</dbReference>
<dbReference type="Proteomes" id="UP000759131">
    <property type="component" value="Unassembled WGS sequence"/>
</dbReference>
<evidence type="ECO:0000313" key="5">
    <source>
        <dbReference type="EMBL" id="CAD7627790.1"/>
    </source>
</evidence>
<dbReference type="InterPro" id="IPR025715">
    <property type="entry name" value="FoP_C"/>
</dbReference>
<keyword evidence="6" id="KW-1185">Reference proteome</keyword>
<proteinExistence type="predicted"/>
<dbReference type="Gene3D" id="3.30.70.330">
    <property type="match status" value="1"/>
</dbReference>
<dbReference type="GO" id="GO:0003729">
    <property type="term" value="F:mRNA binding"/>
    <property type="evidence" value="ECO:0007669"/>
    <property type="project" value="TreeGrafter"/>
</dbReference>
<dbReference type="InterPro" id="IPR012677">
    <property type="entry name" value="Nucleotide-bd_a/b_plait_sf"/>
</dbReference>
<feature type="domain" description="RRM" evidence="4">
    <location>
        <begin position="104"/>
        <end position="181"/>
    </location>
</feature>
<feature type="region of interest" description="Disordered" evidence="3">
    <location>
        <begin position="17"/>
        <end position="47"/>
    </location>
</feature>
<dbReference type="SUPFAM" id="SSF54928">
    <property type="entry name" value="RNA-binding domain, RBD"/>
    <property type="match status" value="1"/>
</dbReference>
<gene>
    <name evidence="5" type="ORF">OSB1V03_LOCUS8215</name>
</gene>
<dbReference type="Pfam" id="PF13865">
    <property type="entry name" value="FoP_duplication"/>
    <property type="match status" value="1"/>
</dbReference>
<dbReference type="Pfam" id="PF00076">
    <property type="entry name" value="RRM_1"/>
    <property type="match status" value="1"/>
</dbReference>
<dbReference type="AlphaFoldDB" id="A0A7R9KR84"/>
<dbReference type="PANTHER" id="PTHR19965">
    <property type="entry name" value="RNA AND EXPORT FACTOR BINDING PROTEIN"/>
    <property type="match status" value="1"/>
</dbReference>
<dbReference type="InterPro" id="IPR000504">
    <property type="entry name" value="RRM_dom"/>
</dbReference>
<feature type="region of interest" description="Disordered" evidence="3">
    <location>
        <begin position="59"/>
        <end position="92"/>
    </location>
</feature>
<feature type="compositionally biased region" description="Gly residues" evidence="3">
    <location>
        <begin position="27"/>
        <end position="46"/>
    </location>
</feature>
<keyword evidence="1 2" id="KW-0694">RNA-binding</keyword>
<dbReference type="InterPro" id="IPR035979">
    <property type="entry name" value="RBD_domain_sf"/>
</dbReference>
<feature type="region of interest" description="Disordered" evidence="3">
    <location>
        <begin position="182"/>
        <end position="243"/>
    </location>
</feature>
<evidence type="ECO:0000256" key="3">
    <source>
        <dbReference type="SAM" id="MobiDB-lite"/>
    </source>
</evidence>
<dbReference type="GO" id="GO:0005634">
    <property type="term" value="C:nucleus"/>
    <property type="evidence" value="ECO:0007669"/>
    <property type="project" value="TreeGrafter"/>
</dbReference>
<reference evidence="5" key="1">
    <citation type="submission" date="2020-11" db="EMBL/GenBank/DDBJ databases">
        <authorList>
            <person name="Tran Van P."/>
        </authorList>
    </citation>
    <scope>NUCLEOTIDE SEQUENCE</scope>
</reference>
<dbReference type="EMBL" id="OC859624">
    <property type="protein sequence ID" value="CAD7627790.1"/>
    <property type="molecule type" value="Genomic_DNA"/>
</dbReference>
<dbReference type="GO" id="GO:0006406">
    <property type="term" value="P:mRNA export from nucleus"/>
    <property type="evidence" value="ECO:0007669"/>
    <property type="project" value="TreeGrafter"/>
</dbReference>
<organism evidence="5">
    <name type="scientific">Medioppia subpectinata</name>
    <dbReference type="NCBI Taxonomy" id="1979941"/>
    <lineage>
        <taxon>Eukaryota</taxon>
        <taxon>Metazoa</taxon>
        <taxon>Ecdysozoa</taxon>
        <taxon>Arthropoda</taxon>
        <taxon>Chelicerata</taxon>
        <taxon>Arachnida</taxon>
        <taxon>Acari</taxon>
        <taxon>Acariformes</taxon>
        <taxon>Sarcoptiformes</taxon>
        <taxon>Oribatida</taxon>
        <taxon>Brachypylina</taxon>
        <taxon>Oppioidea</taxon>
        <taxon>Oppiidae</taxon>
        <taxon>Medioppia</taxon>
    </lineage>
</organism>
<feature type="compositionally biased region" description="Gly residues" evidence="3">
    <location>
        <begin position="64"/>
        <end position="73"/>
    </location>
</feature>
<evidence type="ECO:0000259" key="4">
    <source>
        <dbReference type="PROSITE" id="PS50102"/>
    </source>
</evidence>
<evidence type="ECO:0000313" key="6">
    <source>
        <dbReference type="Proteomes" id="UP000759131"/>
    </source>
</evidence>
<sequence length="243" mass="25776">MAEKIDMSLDDIIKREGIRGARRGRGGARGGKGGRGGGGGGGGFGGIQQKSRTLFKRSFSGRFNSGGGGGQRGGQRYNNRGGGGGKGQSTTGQWLQRKSNQLTCRLHLSNLAYSVTDEDLFELFASFGPLKKSTVHYDQYGRSLGTAELLFELKFDAMKAMNQYNGVPLDGRPMRIREIGAKREESQSEGSGGGGGGRSGGSFNRGGGRGGRGGGRGGGRQPRTNVTQEDLDKDLDSWRMETE</sequence>
<feature type="compositionally biased region" description="Gly residues" evidence="3">
    <location>
        <begin position="190"/>
        <end position="220"/>
    </location>
</feature>
<evidence type="ECO:0000256" key="2">
    <source>
        <dbReference type="PROSITE-ProRule" id="PRU00176"/>
    </source>
</evidence>
<dbReference type="CDD" id="cd12680">
    <property type="entry name" value="RRM_THOC4"/>
    <property type="match status" value="1"/>
</dbReference>
<dbReference type="SMART" id="SM00360">
    <property type="entry name" value="RRM"/>
    <property type="match status" value="1"/>
</dbReference>
<dbReference type="OrthoDB" id="1049195at2759"/>
<feature type="compositionally biased region" description="Basic and acidic residues" evidence="3">
    <location>
        <begin position="234"/>
        <end position="243"/>
    </location>
</feature>
<protein>
    <recommendedName>
        <fullName evidence="4">RRM domain-containing protein</fullName>
    </recommendedName>
</protein>
<dbReference type="PANTHER" id="PTHR19965:SF82">
    <property type="entry name" value="THO COMPLEX SUBUNIT 4"/>
    <property type="match status" value="1"/>
</dbReference>
<dbReference type="SMART" id="SM01218">
    <property type="entry name" value="FoP_duplication"/>
    <property type="match status" value="1"/>
</dbReference>
<evidence type="ECO:0000256" key="1">
    <source>
        <dbReference type="ARBA" id="ARBA00022884"/>
    </source>
</evidence>
<accession>A0A7R9KR84</accession>
<dbReference type="InterPro" id="IPR051229">
    <property type="entry name" value="ALYREF_mRNA_export"/>
</dbReference>
<dbReference type="EMBL" id="CAJPIZ010005049">
    <property type="protein sequence ID" value="CAG2108220.1"/>
    <property type="molecule type" value="Genomic_DNA"/>
</dbReference>